<evidence type="ECO:0000259" key="2">
    <source>
        <dbReference type="Pfam" id="PF08450"/>
    </source>
</evidence>
<sequence length="291" mass="32731">MQIDYQINNVLTARARLGEGPVWDSNHHWLYWVDIYNHRVNRFKPATGENLGFDVGDVVGAIALTSSHRLMMAQRDGLAFLNLDTREVTPIIQIEADKPDNRFNDGKCDRQGRFWFGSASPGKTEASLYRYDPDGSLQVMETGLTISNGLGWSPDEKTFYLNDSEQQKMYAYNFDTVTGKISNRRIFVDLTGESFYPDGLTIDSQGNIWVAMWDGWCVICFNPKGEEISQIKLPVQRPTSCTFGGEDLRTLYITSASVGMSEKEIDKSFYSGDLFAVETNLVGLPTYGFSG</sequence>
<dbReference type="EMBL" id="JACJRF010000005">
    <property type="protein sequence ID" value="MBD2343493.1"/>
    <property type="molecule type" value="Genomic_DNA"/>
</dbReference>
<dbReference type="InterPro" id="IPR011042">
    <property type="entry name" value="6-blade_b-propeller_TolB-like"/>
</dbReference>
<accession>A0ABR8CKY2</accession>
<dbReference type="PANTHER" id="PTHR10907:SF47">
    <property type="entry name" value="REGUCALCIN"/>
    <property type="match status" value="1"/>
</dbReference>
<dbReference type="RefSeq" id="WP_190405962.1">
    <property type="nucleotide sequence ID" value="NZ_JACJRF010000005.1"/>
</dbReference>
<organism evidence="3 4">
    <name type="scientific">Anabaena subtropica FACHB-260</name>
    <dbReference type="NCBI Taxonomy" id="2692884"/>
    <lineage>
        <taxon>Bacteria</taxon>
        <taxon>Bacillati</taxon>
        <taxon>Cyanobacteriota</taxon>
        <taxon>Cyanophyceae</taxon>
        <taxon>Nostocales</taxon>
        <taxon>Nostocaceae</taxon>
        <taxon>Anabaena</taxon>
    </lineage>
</organism>
<evidence type="ECO:0000313" key="4">
    <source>
        <dbReference type="Proteomes" id="UP000607281"/>
    </source>
</evidence>
<dbReference type="PANTHER" id="PTHR10907">
    <property type="entry name" value="REGUCALCIN"/>
    <property type="match status" value="1"/>
</dbReference>
<dbReference type="Pfam" id="PF08450">
    <property type="entry name" value="SGL"/>
    <property type="match status" value="1"/>
</dbReference>
<keyword evidence="4" id="KW-1185">Reference proteome</keyword>
<dbReference type="PRINTS" id="PR01790">
    <property type="entry name" value="SMP30FAMILY"/>
</dbReference>
<evidence type="ECO:0000256" key="1">
    <source>
        <dbReference type="ARBA" id="ARBA00008853"/>
    </source>
</evidence>
<protein>
    <submittedName>
        <fullName evidence="3">SMP-30/gluconolactonase/LRE family protein</fullName>
    </submittedName>
</protein>
<dbReference type="SUPFAM" id="SSF63829">
    <property type="entry name" value="Calcium-dependent phosphotriesterase"/>
    <property type="match status" value="1"/>
</dbReference>
<reference evidence="3 4" key="1">
    <citation type="journal article" date="2020" name="ISME J.">
        <title>Comparative genomics reveals insights into cyanobacterial evolution and habitat adaptation.</title>
        <authorList>
            <person name="Chen M.Y."/>
            <person name="Teng W.K."/>
            <person name="Zhao L."/>
            <person name="Hu C.X."/>
            <person name="Zhou Y.K."/>
            <person name="Han B.P."/>
            <person name="Song L.R."/>
            <person name="Shu W.S."/>
        </authorList>
    </citation>
    <scope>NUCLEOTIDE SEQUENCE [LARGE SCALE GENOMIC DNA]</scope>
    <source>
        <strain evidence="3 4">FACHB-260</strain>
    </source>
</reference>
<comment type="caution">
    <text evidence="3">The sequence shown here is derived from an EMBL/GenBank/DDBJ whole genome shotgun (WGS) entry which is preliminary data.</text>
</comment>
<dbReference type="Gene3D" id="2.120.10.30">
    <property type="entry name" value="TolB, C-terminal domain"/>
    <property type="match status" value="1"/>
</dbReference>
<dbReference type="InterPro" id="IPR005511">
    <property type="entry name" value="SMP-30"/>
</dbReference>
<feature type="domain" description="SMP-30/Gluconolactonase/LRE-like region" evidence="2">
    <location>
        <begin position="17"/>
        <end position="257"/>
    </location>
</feature>
<dbReference type="InterPro" id="IPR013658">
    <property type="entry name" value="SGL"/>
</dbReference>
<gene>
    <name evidence="3" type="ORF">H6G18_04930</name>
</gene>
<dbReference type="Proteomes" id="UP000607281">
    <property type="component" value="Unassembled WGS sequence"/>
</dbReference>
<name>A0ABR8CKY2_9NOST</name>
<comment type="similarity">
    <text evidence="1">Belongs to the SMP-30/CGR1 family.</text>
</comment>
<evidence type="ECO:0000313" key="3">
    <source>
        <dbReference type="EMBL" id="MBD2343493.1"/>
    </source>
</evidence>
<proteinExistence type="inferred from homology"/>